<dbReference type="EMBL" id="JBEWLY010000014">
    <property type="protein sequence ID" value="MET1755782.1"/>
    <property type="molecule type" value="Genomic_DNA"/>
</dbReference>
<evidence type="ECO:0000313" key="4">
    <source>
        <dbReference type="Proteomes" id="UP001548713"/>
    </source>
</evidence>
<comment type="caution">
    <text evidence="3">The sequence shown here is derived from an EMBL/GenBank/DDBJ whole genome shotgun (WGS) entry which is preliminary data.</text>
</comment>
<dbReference type="EC" id="2.4.-.-" evidence="3"/>
<proteinExistence type="predicted"/>
<feature type="domain" description="Glycosyltransferase subfamily 4-like N-terminal" evidence="2">
    <location>
        <begin position="24"/>
        <end position="196"/>
    </location>
</feature>
<reference evidence="3 4" key="1">
    <citation type="submission" date="2024-07" db="EMBL/GenBank/DDBJ databases">
        <title>Novosphingobium kalidii RD2P27.</title>
        <authorList>
            <person name="Sun J.-Q."/>
        </authorList>
    </citation>
    <scope>NUCLEOTIDE SEQUENCE [LARGE SCALE GENOMIC DNA]</scope>
    <source>
        <strain evidence="3 4">RD2P27</strain>
    </source>
</reference>
<dbReference type="GO" id="GO:0016757">
    <property type="term" value="F:glycosyltransferase activity"/>
    <property type="evidence" value="ECO:0007669"/>
    <property type="project" value="UniProtKB-KW"/>
</dbReference>
<sequence length="376" mass="41440">MQERTRDLRQLRVAIVHPFLISNGGGEKVVEALVATFPRAELFTLMADRSTLSPLLLERPIHTTVLDRGPRAWRYYQHLSPLYDFATARHDVSGFDLVISSGGPGAKTVTVPGGIPHIHYCHSPVRYLWDQHETWLERLPLAIRPAFALSVRGQRKRDLAAVNRVDSFVANSRYIAARIRRYYGRDSAVVYPPVSLSSAPVMERAGDYYLTVGRLVPGKRTELLIAACNRLRRRLIVAGGGAELAALQALAGETVEVLGRVSETRLQELYAGARAFLFAADEDFGIATVEAQSYGLPAIAYGHGGSLEILSDGAEGTTPDAVFFAEQSSAAVEGAIVQFEAEEDRFDRCEIQRRAARFSAERFREGMAGVVLEALR</sequence>
<dbReference type="Pfam" id="PF13439">
    <property type="entry name" value="Glyco_transf_4"/>
    <property type="match status" value="1"/>
</dbReference>
<dbReference type="Gene3D" id="3.40.50.2000">
    <property type="entry name" value="Glycogen Phosphorylase B"/>
    <property type="match status" value="2"/>
</dbReference>
<dbReference type="Pfam" id="PF00534">
    <property type="entry name" value="Glycos_transf_1"/>
    <property type="match status" value="1"/>
</dbReference>
<dbReference type="PANTHER" id="PTHR12526">
    <property type="entry name" value="GLYCOSYLTRANSFERASE"/>
    <property type="match status" value="1"/>
</dbReference>
<protein>
    <submittedName>
        <fullName evidence="3">Glycosyltransferase</fullName>
        <ecNumber evidence="3">2.4.-.-</ecNumber>
    </submittedName>
</protein>
<gene>
    <name evidence="3" type="ORF">ABVV53_09980</name>
</gene>
<evidence type="ECO:0000313" key="3">
    <source>
        <dbReference type="EMBL" id="MET1755782.1"/>
    </source>
</evidence>
<dbReference type="SUPFAM" id="SSF53756">
    <property type="entry name" value="UDP-Glycosyltransferase/glycogen phosphorylase"/>
    <property type="match status" value="1"/>
</dbReference>
<dbReference type="PANTHER" id="PTHR12526:SF584">
    <property type="entry name" value="GLYCOSYLTRANSFERASE"/>
    <property type="match status" value="1"/>
</dbReference>
<feature type="domain" description="Glycosyl transferase family 1" evidence="1">
    <location>
        <begin position="208"/>
        <end position="348"/>
    </location>
</feature>
<dbReference type="InterPro" id="IPR028098">
    <property type="entry name" value="Glyco_trans_4-like_N"/>
</dbReference>
<keyword evidence="3" id="KW-0808">Transferase</keyword>
<accession>A0ABV2D1N1</accession>
<evidence type="ECO:0000259" key="1">
    <source>
        <dbReference type="Pfam" id="PF00534"/>
    </source>
</evidence>
<dbReference type="Proteomes" id="UP001548713">
    <property type="component" value="Unassembled WGS sequence"/>
</dbReference>
<name>A0ABV2D1N1_9SPHN</name>
<organism evidence="3 4">
    <name type="scientific">Novosphingobium kalidii</name>
    <dbReference type="NCBI Taxonomy" id="3230299"/>
    <lineage>
        <taxon>Bacteria</taxon>
        <taxon>Pseudomonadati</taxon>
        <taxon>Pseudomonadota</taxon>
        <taxon>Alphaproteobacteria</taxon>
        <taxon>Sphingomonadales</taxon>
        <taxon>Sphingomonadaceae</taxon>
        <taxon>Novosphingobium</taxon>
    </lineage>
</organism>
<keyword evidence="3" id="KW-0328">Glycosyltransferase</keyword>
<dbReference type="InterPro" id="IPR001296">
    <property type="entry name" value="Glyco_trans_1"/>
</dbReference>
<keyword evidence="4" id="KW-1185">Reference proteome</keyword>
<dbReference type="RefSeq" id="WP_353984276.1">
    <property type="nucleotide sequence ID" value="NZ_JBEWLY010000014.1"/>
</dbReference>
<evidence type="ECO:0000259" key="2">
    <source>
        <dbReference type="Pfam" id="PF13439"/>
    </source>
</evidence>